<dbReference type="Proteomes" id="UP001500212">
    <property type="component" value="Unassembled WGS sequence"/>
</dbReference>
<evidence type="ECO:0000313" key="5">
    <source>
        <dbReference type="EMBL" id="GAA4616644.1"/>
    </source>
</evidence>
<evidence type="ECO:0000256" key="2">
    <source>
        <dbReference type="ARBA" id="ARBA00022827"/>
    </source>
</evidence>
<sequence length="421" mass="44763">MAVYEREAARGDGFFGCRLAIGPRGSKALRDALPPDLYQTFLATCAAPPRHLAVYSDGLDELLSIRLPASAGSGDGSATGMHYASAMTLRQLMLTGVEDVVHFGKELTHYEQRPGGRIAAFFADGSSAVGDVLVGADGRCSRVRRQYLPHAGVLECGPAAVFGQVPLSDAAMVLPGKMLEGLSVVSGRDGSSLMTQPMEFKWDAMGEPKPHVGRLDAALIKTWPGLSHDRTVDHVLWGLMVPSWFSRTEPACLAGDRLVDAVMGLTRPWHTALRALVKLTDPATAAATPALVSDSVARWQATNVTLLGDALVCRVPDAGEGANAAFRAAGILCRLLAEAVDRGRPVVSAINDYEAATHRCGRAASSAYTKCLTRQARATKPVIGPVLAAGTRMRLRVADRVPRLKARVASEYRWLQGGSTA</sequence>
<evidence type="ECO:0000256" key="3">
    <source>
        <dbReference type="ARBA" id="ARBA00023002"/>
    </source>
</evidence>
<accession>A0ABP8TWT7</accession>
<dbReference type="SUPFAM" id="SSF51905">
    <property type="entry name" value="FAD/NAD(P)-binding domain"/>
    <property type="match status" value="1"/>
</dbReference>
<keyword evidence="2" id="KW-0274">FAD</keyword>
<dbReference type="PANTHER" id="PTHR47178:SF5">
    <property type="entry name" value="FAD-BINDING DOMAIN-CONTAINING PROTEIN"/>
    <property type="match status" value="1"/>
</dbReference>
<evidence type="ECO:0000256" key="4">
    <source>
        <dbReference type="ARBA" id="ARBA00023033"/>
    </source>
</evidence>
<protein>
    <submittedName>
        <fullName evidence="5">NAD(P)/FAD-dependent oxidoreductase</fullName>
    </submittedName>
</protein>
<name>A0ABP8TWT7_9ACTN</name>
<keyword evidence="6" id="KW-1185">Reference proteome</keyword>
<dbReference type="Gene3D" id="3.50.50.60">
    <property type="entry name" value="FAD/NAD(P)-binding domain"/>
    <property type="match status" value="1"/>
</dbReference>
<proteinExistence type="predicted"/>
<keyword evidence="4" id="KW-0503">Monooxygenase</keyword>
<dbReference type="PANTHER" id="PTHR47178">
    <property type="entry name" value="MONOOXYGENASE, FAD-BINDING"/>
    <property type="match status" value="1"/>
</dbReference>
<dbReference type="EMBL" id="BAABHJ010000035">
    <property type="protein sequence ID" value="GAA4616644.1"/>
    <property type="molecule type" value="Genomic_DNA"/>
</dbReference>
<comment type="caution">
    <text evidence="5">The sequence shown here is derived from an EMBL/GenBank/DDBJ whole genome shotgun (WGS) entry which is preliminary data.</text>
</comment>
<keyword evidence="3" id="KW-0560">Oxidoreductase</keyword>
<organism evidence="5 6">
    <name type="scientific">Actinoallomurus liliacearum</name>
    <dbReference type="NCBI Taxonomy" id="1080073"/>
    <lineage>
        <taxon>Bacteria</taxon>
        <taxon>Bacillati</taxon>
        <taxon>Actinomycetota</taxon>
        <taxon>Actinomycetes</taxon>
        <taxon>Streptosporangiales</taxon>
        <taxon>Thermomonosporaceae</taxon>
        <taxon>Actinoallomurus</taxon>
    </lineage>
</organism>
<dbReference type="InterPro" id="IPR036188">
    <property type="entry name" value="FAD/NAD-bd_sf"/>
</dbReference>
<evidence type="ECO:0000256" key="1">
    <source>
        <dbReference type="ARBA" id="ARBA00022630"/>
    </source>
</evidence>
<evidence type="ECO:0000313" key="6">
    <source>
        <dbReference type="Proteomes" id="UP001500212"/>
    </source>
</evidence>
<reference evidence="6" key="1">
    <citation type="journal article" date="2019" name="Int. J. Syst. Evol. Microbiol.">
        <title>The Global Catalogue of Microorganisms (GCM) 10K type strain sequencing project: providing services to taxonomists for standard genome sequencing and annotation.</title>
        <authorList>
            <consortium name="The Broad Institute Genomics Platform"/>
            <consortium name="The Broad Institute Genome Sequencing Center for Infectious Disease"/>
            <person name="Wu L."/>
            <person name="Ma J."/>
        </authorList>
    </citation>
    <scope>NUCLEOTIDE SEQUENCE [LARGE SCALE GENOMIC DNA]</scope>
    <source>
        <strain evidence="6">JCM 17938</strain>
    </source>
</reference>
<gene>
    <name evidence="5" type="ORF">GCM10023195_74080</name>
</gene>
<keyword evidence="1" id="KW-0285">Flavoprotein</keyword>